<evidence type="ECO:0000313" key="1">
    <source>
        <dbReference type="EMBL" id="EDO02474.1"/>
    </source>
</evidence>
<name>A7EI08_SCLS1</name>
<organism evidence="1 2">
    <name type="scientific">Sclerotinia sclerotiorum (strain ATCC 18683 / 1980 / Ss-1)</name>
    <name type="common">White mold</name>
    <name type="synonym">Whetzelinia sclerotiorum</name>
    <dbReference type="NCBI Taxonomy" id="665079"/>
    <lineage>
        <taxon>Eukaryota</taxon>
        <taxon>Fungi</taxon>
        <taxon>Dikarya</taxon>
        <taxon>Ascomycota</taxon>
        <taxon>Pezizomycotina</taxon>
        <taxon>Leotiomycetes</taxon>
        <taxon>Helotiales</taxon>
        <taxon>Sclerotiniaceae</taxon>
        <taxon>Sclerotinia</taxon>
    </lineage>
</organism>
<evidence type="ECO:0000313" key="2">
    <source>
        <dbReference type="Proteomes" id="UP000001312"/>
    </source>
</evidence>
<gene>
    <name evidence="1" type="ORF">SS1G_04950</name>
</gene>
<dbReference type="AlphaFoldDB" id="A7EI08"/>
<proteinExistence type="predicted"/>
<dbReference type="Proteomes" id="UP000001312">
    <property type="component" value="Unassembled WGS sequence"/>
</dbReference>
<keyword evidence="2" id="KW-1185">Reference proteome</keyword>
<reference evidence="2" key="1">
    <citation type="journal article" date="2011" name="PLoS Genet.">
        <title>Genomic analysis of the necrotrophic fungal pathogens Sclerotinia sclerotiorum and Botrytis cinerea.</title>
        <authorList>
            <person name="Amselem J."/>
            <person name="Cuomo C.A."/>
            <person name="van Kan J.A."/>
            <person name="Viaud M."/>
            <person name="Benito E.P."/>
            <person name="Couloux A."/>
            <person name="Coutinho P.M."/>
            <person name="de Vries R.P."/>
            <person name="Dyer P.S."/>
            <person name="Fillinger S."/>
            <person name="Fournier E."/>
            <person name="Gout L."/>
            <person name="Hahn M."/>
            <person name="Kohn L."/>
            <person name="Lapalu N."/>
            <person name="Plummer K.M."/>
            <person name="Pradier J.M."/>
            <person name="Quevillon E."/>
            <person name="Sharon A."/>
            <person name="Simon A."/>
            <person name="ten Have A."/>
            <person name="Tudzynski B."/>
            <person name="Tudzynski P."/>
            <person name="Wincker P."/>
            <person name="Andrew M."/>
            <person name="Anthouard V."/>
            <person name="Beever R.E."/>
            <person name="Beffa R."/>
            <person name="Benoit I."/>
            <person name="Bouzid O."/>
            <person name="Brault B."/>
            <person name="Chen Z."/>
            <person name="Choquer M."/>
            <person name="Collemare J."/>
            <person name="Cotton P."/>
            <person name="Danchin E.G."/>
            <person name="Da Silva C."/>
            <person name="Gautier A."/>
            <person name="Giraud C."/>
            <person name="Giraud T."/>
            <person name="Gonzalez C."/>
            <person name="Grossetete S."/>
            <person name="Guldener U."/>
            <person name="Henrissat B."/>
            <person name="Howlett B.J."/>
            <person name="Kodira C."/>
            <person name="Kretschmer M."/>
            <person name="Lappartient A."/>
            <person name="Leroch M."/>
            <person name="Levis C."/>
            <person name="Mauceli E."/>
            <person name="Neuveglise C."/>
            <person name="Oeser B."/>
            <person name="Pearson M."/>
            <person name="Poulain J."/>
            <person name="Poussereau N."/>
            <person name="Quesneville H."/>
            <person name="Rascle C."/>
            <person name="Schumacher J."/>
            <person name="Segurens B."/>
            <person name="Sexton A."/>
            <person name="Silva E."/>
            <person name="Sirven C."/>
            <person name="Soanes D.M."/>
            <person name="Talbot N.J."/>
            <person name="Templeton M."/>
            <person name="Yandava C."/>
            <person name="Yarden O."/>
            <person name="Zeng Q."/>
            <person name="Rollins J.A."/>
            <person name="Lebrun M.H."/>
            <person name="Dickman M."/>
        </authorList>
    </citation>
    <scope>NUCLEOTIDE SEQUENCE [LARGE SCALE GENOMIC DNA]</scope>
    <source>
        <strain evidence="2">ATCC 18683 / 1980 / Ss-1</strain>
    </source>
</reference>
<dbReference type="GeneID" id="5490209"/>
<sequence length="89" mass="10306">MFADFIWMICHRLMIQCRLVPRVPVSKSQEAKYMFSGIERYKPFNGKISGVNVCACVCVRIANFSENGNNMEVVVLKMTCEEFQREYGI</sequence>
<accession>A7EI08</accession>
<dbReference type="EMBL" id="CH476626">
    <property type="protein sequence ID" value="EDO02474.1"/>
    <property type="molecule type" value="Genomic_DNA"/>
</dbReference>
<dbReference type="InParanoid" id="A7EI08"/>
<dbReference type="RefSeq" id="XP_001593523.1">
    <property type="nucleotide sequence ID" value="XM_001593473.1"/>
</dbReference>
<protein>
    <submittedName>
        <fullName evidence="1">Uncharacterized protein</fullName>
    </submittedName>
</protein>
<dbReference type="HOGENOM" id="CLU_2456118_0_0_1"/>
<dbReference type="KEGG" id="ssl:SS1G_04950"/>